<keyword evidence="4" id="KW-1185">Reference proteome</keyword>
<feature type="domain" description="DFDF" evidence="2">
    <location>
        <begin position="199"/>
        <end position="235"/>
    </location>
</feature>
<dbReference type="InterPro" id="IPR019050">
    <property type="entry name" value="FDF_dom"/>
</dbReference>
<gene>
    <name evidence="3" type="ORF">WMSIL1_LOCUS12055</name>
</gene>
<accession>A0A564Z4P8</accession>
<dbReference type="Proteomes" id="UP000321570">
    <property type="component" value="Unassembled WGS sequence"/>
</dbReference>
<dbReference type="PANTHER" id="PTHR13612:SF0">
    <property type="entry name" value="ENHANCER OF MRNA-DECAPPING PROTEIN 3"/>
    <property type="match status" value="1"/>
</dbReference>
<evidence type="ECO:0000259" key="2">
    <source>
        <dbReference type="PROSITE" id="PS51512"/>
    </source>
</evidence>
<proteinExistence type="predicted"/>
<feature type="region of interest" description="Disordered" evidence="1">
    <location>
        <begin position="105"/>
        <end position="194"/>
    </location>
</feature>
<evidence type="ECO:0000256" key="1">
    <source>
        <dbReference type="SAM" id="MobiDB-lite"/>
    </source>
</evidence>
<dbReference type="Pfam" id="PF09532">
    <property type="entry name" value="FDF"/>
    <property type="match status" value="1"/>
</dbReference>
<dbReference type="GO" id="GO:0033962">
    <property type="term" value="P:P-body assembly"/>
    <property type="evidence" value="ECO:0007669"/>
    <property type="project" value="TreeGrafter"/>
</dbReference>
<feature type="compositionally biased region" description="Polar residues" evidence="1">
    <location>
        <begin position="114"/>
        <end position="168"/>
    </location>
</feature>
<dbReference type="PROSITE" id="PS51512">
    <property type="entry name" value="DFDF"/>
    <property type="match status" value="1"/>
</dbReference>
<dbReference type="Gene3D" id="3.40.50.10260">
    <property type="entry name" value="YjeF N-terminal domain"/>
    <property type="match status" value="1"/>
</dbReference>
<feature type="compositionally biased region" description="Polar residues" evidence="1">
    <location>
        <begin position="66"/>
        <end position="83"/>
    </location>
</feature>
<feature type="region of interest" description="Disordered" evidence="1">
    <location>
        <begin position="66"/>
        <end position="86"/>
    </location>
</feature>
<evidence type="ECO:0000313" key="3">
    <source>
        <dbReference type="EMBL" id="VUZ53858.1"/>
    </source>
</evidence>
<dbReference type="GO" id="GO:0000932">
    <property type="term" value="C:P-body"/>
    <property type="evidence" value="ECO:0007669"/>
    <property type="project" value="TreeGrafter"/>
</dbReference>
<dbReference type="Gene3D" id="2.30.30.100">
    <property type="match status" value="1"/>
</dbReference>
<sequence length="650" mass="71754">MSEYIGYEVEIVTAGSGTVSGIVVFYDDIRIDLTNVKIDGRDFPQPALSFNADDIKNIKVISTASNRRQLSENSDANKQTPSSRELRRERLKKIPGAITAYVCDKSPPRVVRTPQPQMISQSVTSSDDFNRSYKAQNSVRDDSFSSSRWKNKSYSNQNLQSDSPSGFESDSAALERQKQTGRRSKVRGRRSSSRQDDCFSLRVEDFPDTEFDFEANLAKFDKKAFYEMTDAKCSASGTGARNGCRQDLSPDHEHVLVEGPNGIGYVPAPVAKTVRSSTPVKSSIESPASNFPIGSHWFTPSGKRVPFVAPSVLDRTLQFLATGRDPTGIVNSLPLGLSWTRIIEMAGQAIVNSVLSTLKQQHSFVHQYFFTPEPSSTPTQNQSHPLRVLVLPGRENWSGALALNLARHLANRDSACVLLHTPLPSASSSTHRSVPSPSPHALPTYSEEFVLAQTLAPQSSNLFQPNRSLNQSFRIQDSSDDEESFEDEAVGSFAEEGDLKYSTRRLWTGRIPGLILLTKSPTSLTRQLTSSHIDLLVLGQPLDEYPAGIRQWLEDIKGISLAIQLGALRPPFRVNSLVPSQALRTWVMQLGLPVASPMQVPESLEVHLVDIGLNKWILSRMTTDQRSFPPPALFETSSCIRLMSDSSGIA</sequence>
<name>A0A564Z4P8_HYMDI</name>
<dbReference type="GO" id="GO:0031087">
    <property type="term" value="P:deadenylation-independent decapping of nuclear-transcribed mRNA"/>
    <property type="evidence" value="ECO:0007669"/>
    <property type="project" value="TreeGrafter"/>
</dbReference>
<dbReference type="EMBL" id="CABIJS010000577">
    <property type="protein sequence ID" value="VUZ53858.1"/>
    <property type="molecule type" value="Genomic_DNA"/>
</dbReference>
<dbReference type="InterPro" id="IPR036652">
    <property type="entry name" value="YjeF_N_dom_sf"/>
</dbReference>
<organism evidence="3 4">
    <name type="scientific">Hymenolepis diminuta</name>
    <name type="common">Rat tapeworm</name>
    <dbReference type="NCBI Taxonomy" id="6216"/>
    <lineage>
        <taxon>Eukaryota</taxon>
        <taxon>Metazoa</taxon>
        <taxon>Spiralia</taxon>
        <taxon>Lophotrochozoa</taxon>
        <taxon>Platyhelminthes</taxon>
        <taxon>Cestoda</taxon>
        <taxon>Eucestoda</taxon>
        <taxon>Cyclophyllidea</taxon>
        <taxon>Hymenolepididae</taxon>
        <taxon>Hymenolepis</taxon>
    </lineage>
</organism>
<dbReference type="InterPro" id="IPR025762">
    <property type="entry name" value="DFDF"/>
</dbReference>
<dbReference type="PANTHER" id="PTHR13612">
    <property type="entry name" value="ENHANCER OF MRNA-DECAPPING PROTEIN 3"/>
    <property type="match status" value="1"/>
</dbReference>
<evidence type="ECO:0000313" key="4">
    <source>
        <dbReference type="Proteomes" id="UP000321570"/>
    </source>
</evidence>
<reference evidence="3 4" key="1">
    <citation type="submission" date="2019-07" db="EMBL/GenBank/DDBJ databases">
        <authorList>
            <person name="Jastrzebski P J."/>
            <person name="Paukszto L."/>
            <person name="Jastrzebski P J."/>
        </authorList>
    </citation>
    <scope>NUCLEOTIDE SEQUENCE [LARGE SCALE GENOMIC DNA]</scope>
    <source>
        <strain evidence="3 4">WMS-il1</strain>
    </source>
</reference>
<feature type="compositionally biased region" description="Basic residues" evidence="1">
    <location>
        <begin position="179"/>
        <end position="192"/>
    </location>
</feature>
<protein>
    <recommendedName>
        <fullName evidence="2">DFDF domain-containing protein</fullName>
    </recommendedName>
</protein>
<dbReference type="GO" id="GO:0003729">
    <property type="term" value="F:mRNA binding"/>
    <property type="evidence" value="ECO:0007669"/>
    <property type="project" value="TreeGrafter"/>
</dbReference>
<dbReference type="AlphaFoldDB" id="A0A564Z4P8"/>